<gene>
    <name evidence="2" type="ORF">K435DRAFT_296966</name>
</gene>
<dbReference type="AlphaFoldDB" id="A0A4S8LJ74"/>
<evidence type="ECO:0000313" key="3">
    <source>
        <dbReference type="Proteomes" id="UP000297245"/>
    </source>
</evidence>
<reference evidence="2 3" key="1">
    <citation type="journal article" date="2019" name="Nat. Ecol. Evol.">
        <title>Megaphylogeny resolves global patterns of mushroom evolution.</title>
        <authorList>
            <person name="Varga T."/>
            <person name="Krizsan K."/>
            <person name="Foldi C."/>
            <person name="Dima B."/>
            <person name="Sanchez-Garcia M."/>
            <person name="Sanchez-Ramirez S."/>
            <person name="Szollosi G.J."/>
            <person name="Szarkandi J.G."/>
            <person name="Papp V."/>
            <person name="Albert L."/>
            <person name="Andreopoulos W."/>
            <person name="Angelini C."/>
            <person name="Antonin V."/>
            <person name="Barry K.W."/>
            <person name="Bougher N.L."/>
            <person name="Buchanan P."/>
            <person name="Buyck B."/>
            <person name="Bense V."/>
            <person name="Catcheside P."/>
            <person name="Chovatia M."/>
            <person name="Cooper J."/>
            <person name="Damon W."/>
            <person name="Desjardin D."/>
            <person name="Finy P."/>
            <person name="Geml J."/>
            <person name="Haridas S."/>
            <person name="Hughes K."/>
            <person name="Justo A."/>
            <person name="Karasinski D."/>
            <person name="Kautmanova I."/>
            <person name="Kiss B."/>
            <person name="Kocsube S."/>
            <person name="Kotiranta H."/>
            <person name="LaButti K.M."/>
            <person name="Lechner B.E."/>
            <person name="Liimatainen K."/>
            <person name="Lipzen A."/>
            <person name="Lukacs Z."/>
            <person name="Mihaltcheva S."/>
            <person name="Morgado L.N."/>
            <person name="Niskanen T."/>
            <person name="Noordeloos M.E."/>
            <person name="Ohm R.A."/>
            <person name="Ortiz-Santana B."/>
            <person name="Ovrebo C."/>
            <person name="Racz N."/>
            <person name="Riley R."/>
            <person name="Savchenko A."/>
            <person name="Shiryaev A."/>
            <person name="Soop K."/>
            <person name="Spirin V."/>
            <person name="Szebenyi C."/>
            <person name="Tomsovsky M."/>
            <person name="Tulloss R.E."/>
            <person name="Uehling J."/>
            <person name="Grigoriev I.V."/>
            <person name="Vagvolgyi C."/>
            <person name="Papp T."/>
            <person name="Martin F.M."/>
            <person name="Miettinen O."/>
            <person name="Hibbett D.S."/>
            <person name="Nagy L.G."/>
        </authorList>
    </citation>
    <scope>NUCLEOTIDE SEQUENCE [LARGE SCALE GENOMIC DNA]</scope>
    <source>
        <strain evidence="2 3">CBS 962.96</strain>
    </source>
</reference>
<dbReference type="EMBL" id="ML179383">
    <property type="protein sequence ID" value="THU89071.1"/>
    <property type="molecule type" value="Genomic_DNA"/>
</dbReference>
<feature type="transmembrane region" description="Helical" evidence="1">
    <location>
        <begin position="102"/>
        <end position="121"/>
    </location>
</feature>
<name>A0A4S8LJ74_DENBC</name>
<accession>A0A4S8LJ74</accession>
<protein>
    <submittedName>
        <fullName evidence="2">Uncharacterized protein</fullName>
    </submittedName>
</protein>
<keyword evidence="1" id="KW-0812">Transmembrane</keyword>
<sequence length="130" mass="14587">MVTRCQRFQLLQSDLKATGVQYTLSSTSPRQTVNENNKTQASRWIRKRISPDKNYYYSCTGSFAIKSLYYVASLAYSTTFSVTTAGSIHVSKSSYSQSSEPMSFISSATAYLSLFLLHSSIRSSIPHLLR</sequence>
<proteinExistence type="predicted"/>
<evidence type="ECO:0000256" key="1">
    <source>
        <dbReference type="SAM" id="Phobius"/>
    </source>
</evidence>
<evidence type="ECO:0000313" key="2">
    <source>
        <dbReference type="EMBL" id="THU89071.1"/>
    </source>
</evidence>
<keyword evidence="3" id="KW-1185">Reference proteome</keyword>
<keyword evidence="1" id="KW-0472">Membrane</keyword>
<keyword evidence="1" id="KW-1133">Transmembrane helix</keyword>
<dbReference type="Proteomes" id="UP000297245">
    <property type="component" value="Unassembled WGS sequence"/>
</dbReference>
<organism evidence="2 3">
    <name type="scientific">Dendrothele bispora (strain CBS 962.96)</name>
    <dbReference type="NCBI Taxonomy" id="1314807"/>
    <lineage>
        <taxon>Eukaryota</taxon>
        <taxon>Fungi</taxon>
        <taxon>Dikarya</taxon>
        <taxon>Basidiomycota</taxon>
        <taxon>Agaricomycotina</taxon>
        <taxon>Agaricomycetes</taxon>
        <taxon>Agaricomycetidae</taxon>
        <taxon>Agaricales</taxon>
        <taxon>Agaricales incertae sedis</taxon>
        <taxon>Dendrothele</taxon>
    </lineage>
</organism>
<feature type="transmembrane region" description="Helical" evidence="1">
    <location>
        <begin position="68"/>
        <end position="90"/>
    </location>
</feature>